<dbReference type="PANTHER" id="PTHR30146">
    <property type="entry name" value="LACI-RELATED TRANSCRIPTIONAL REPRESSOR"/>
    <property type="match status" value="1"/>
</dbReference>
<organism evidence="7 8">
    <name type="scientific">Streptococcus varani</name>
    <dbReference type="NCBI Taxonomy" id="1608583"/>
    <lineage>
        <taxon>Bacteria</taxon>
        <taxon>Bacillati</taxon>
        <taxon>Bacillota</taxon>
        <taxon>Bacilli</taxon>
        <taxon>Lactobacillales</taxon>
        <taxon>Streptococcaceae</taxon>
        <taxon>Streptococcus</taxon>
    </lineage>
</organism>
<dbReference type="PROSITE" id="PS00356">
    <property type="entry name" value="HTH_LACI_1"/>
    <property type="match status" value="1"/>
</dbReference>
<dbReference type="SMART" id="SM00354">
    <property type="entry name" value="HTH_LACI"/>
    <property type="match status" value="1"/>
</dbReference>
<evidence type="ECO:0000256" key="2">
    <source>
        <dbReference type="ARBA" id="ARBA00023015"/>
    </source>
</evidence>
<dbReference type="InterPro" id="IPR010982">
    <property type="entry name" value="Lambda_DNA-bd_dom_sf"/>
</dbReference>
<evidence type="ECO:0000313" key="7">
    <source>
        <dbReference type="EMBL" id="CQR24658.1"/>
    </source>
</evidence>
<keyword evidence="2" id="KW-0805">Transcription regulation</keyword>
<accession>A0A0E4CSK2</accession>
<dbReference type="SUPFAM" id="SSF53822">
    <property type="entry name" value="Periplasmic binding protein-like I"/>
    <property type="match status" value="1"/>
</dbReference>
<dbReference type="OrthoDB" id="9796186at2"/>
<dbReference type="PANTHER" id="PTHR30146:SF95">
    <property type="entry name" value="RIBOSE OPERON REPRESSOR"/>
    <property type="match status" value="1"/>
</dbReference>
<dbReference type="EMBL" id="CTEN01000002">
    <property type="protein sequence ID" value="CQR24658.1"/>
    <property type="molecule type" value="Genomic_DNA"/>
</dbReference>
<dbReference type="CDD" id="cd06291">
    <property type="entry name" value="PBP1_Qymf-like"/>
    <property type="match status" value="1"/>
</dbReference>
<dbReference type="Gene3D" id="1.10.260.40">
    <property type="entry name" value="lambda repressor-like DNA-binding domains"/>
    <property type="match status" value="1"/>
</dbReference>
<keyword evidence="4" id="KW-0804">Transcription</keyword>
<dbReference type="PROSITE" id="PS50943">
    <property type="entry name" value="HTH_CROC1"/>
    <property type="match status" value="1"/>
</dbReference>
<feature type="domain" description="HTH cro/C1-type" evidence="6">
    <location>
        <begin position="5"/>
        <end position="51"/>
    </location>
</feature>
<evidence type="ECO:0000259" key="6">
    <source>
        <dbReference type="PROSITE" id="PS50943"/>
    </source>
</evidence>
<keyword evidence="3" id="KW-0238">DNA-binding</keyword>
<proteinExistence type="predicted"/>
<keyword evidence="8" id="KW-1185">Reference proteome</keyword>
<evidence type="ECO:0000313" key="8">
    <source>
        <dbReference type="Proteomes" id="UP000198604"/>
    </source>
</evidence>
<dbReference type="Pfam" id="PF00532">
    <property type="entry name" value="Peripla_BP_1"/>
    <property type="match status" value="1"/>
</dbReference>
<evidence type="ECO:0000256" key="1">
    <source>
        <dbReference type="ARBA" id="ARBA00022491"/>
    </source>
</evidence>
<sequence length="327" mass="36755">MKDLKKSMTMKDVAHLAGVGLGTVSRVVNGYNVKESTLKKVQDAIEELNYQPDEYARGLKTNRSNTIAIILPTIWHPFFSEFAYHVEKNLSKKNYKLFICNVESDASTEIEYIEMLKNNKVDGIIGITYSDIDNYISSNLPFVSIDRHFSEKVPYVTSDNFAGGQLAAQELIKRGCKNLAYIGGENIYRNETDFRKDGFFQVAEERGCSLSKLILPEPIDDLEVKIKNFLIENPSIDGIFAVNDFMALRIMKIMGELSKVAPKDYQIIGFDGLKTAVDQDYLLSSIKQPTDLLAKEAVKSLLDLINGLEPKSRQVLPVEFVEGGTTR</sequence>
<dbReference type="SUPFAM" id="SSF47413">
    <property type="entry name" value="lambda repressor-like DNA-binding domains"/>
    <property type="match status" value="1"/>
</dbReference>
<dbReference type="GO" id="GO:0003700">
    <property type="term" value="F:DNA-binding transcription factor activity"/>
    <property type="evidence" value="ECO:0007669"/>
    <property type="project" value="TreeGrafter"/>
</dbReference>
<dbReference type="Pfam" id="PF00356">
    <property type="entry name" value="LacI"/>
    <property type="match status" value="1"/>
</dbReference>
<dbReference type="PRINTS" id="PR00036">
    <property type="entry name" value="HTHLACI"/>
</dbReference>
<name>A0A0E4CSK2_9STRE</name>
<dbReference type="GO" id="GO:0000976">
    <property type="term" value="F:transcription cis-regulatory region binding"/>
    <property type="evidence" value="ECO:0007669"/>
    <property type="project" value="TreeGrafter"/>
</dbReference>
<dbReference type="InterPro" id="IPR001761">
    <property type="entry name" value="Peripla_BP/Lac1_sug-bd_dom"/>
</dbReference>
<dbReference type="InterPro" id="IPR000843">
    <property type="entry name" value="HTH_LacI"/>
</dbReference>
<dbReference type="STRING" id="1608583.BN1356_01013"/>
<dbReference type="Proteomes" id="UP000198604">
    <property type="component" value="Unassembled WGS sequence"/>
</dbReference>
<gene>
    <name evidence="7" type="ORF">BN1356_01013</name>
</gene>
<feature type="domain" description="HTH lacI-type" evidence="5">
    <location>
        <begin position="8"/>
        <end position="61"/>
    </location>
</feature>
<evidence type="ECO:0000259" key="5">
    <source>
        <dbReference type="PROSITE" id="PS50932"/>
    </source>
</evidence>
<dbReference type="AlphaFoldDB" id="A0A0E4CSK2"/>
<protein>
    <submittedName>
        <fullName evidence="7">Transcriptional repressor MsmR</fullName>
    </submittedName>
</protein>
<evidence type="ECO:0000256" key="4">
    <source>
        <dbReference type="ARBA" id="ARBA00023163"/>
    </source>
</evidence>
<dbReference type="CDD" id="cd01392">
    <property type="entry name" value="HTH_LacI"/>
    <property type="match status" value="1"/>
</dbReference>
<reference evidence="8" key="1">
    <citation type="submission" date="2015-03" db="EMBL/GenBank/DDBJ databases">
        <authorList>
            <person name="Urmite Genomes"/>
        </authorList>
    </citation>
    <scope>NUCLEOTIDE SEQUENCE [LARGE SCALE GENOMIC DNA]</scope>
    <source>
        <strain evidence="8">FF10</strain>
    </source>
</reference>
<dbReference type="Gene3D" id="3.40.50.2300">
    <property type="match status" value="2"/>
</dbReference>
<dbReference type="InterPro" id="IPR001387">
    <property type="entry name" value="Cro/C1-type_HTH"/>
</dbReference>
<dbReference type="InterPro" id="IPR028082">
    <property type="entry name" value="Peripla_BP_I"/>
</dbReference>
<dbReference type="PROSITE" id="PS50932">
    <property type="entry name" value="HTH_LACI_2"/>
    <property type="match status" value="1"/>
</dbReference>
<evidence type="ECO:0000256" key="3">
    <source>
        <dbReference type="ARBA" id="ARBA00023125"/>
    </source>
</evidence>
<keyword evidence="1" id="KW-0678">Repressor</keyword>